<dbReference type="SUPFAM" id="SSF55811">
    <property type="entry name" value="Nudix"/>
    <property type="match status" value="1"/>
</dbReference>
<evidence type="ECO:0000313" key="12">
    <source>
        <dbReference type="EMBL" id="QJQ31782.1"/>
    </source>
</evidence>
<keyword evidence="5" id="KW-0479">Metal-binding</keyword>
<comment type="cofactor">
    <cofactor evidence="2">
        <name>Zn(2+)</name>
        <dbReference type="ChEBI" id="CHEBI:29105"/>
    </cofactor>
</comment>
<dbReference type="GO" id="GO:0046872">
    <property type="term" value="F:metal ion binding"/>
    <property type="evidence" value="ECO:0007669"/>
    <property type="project" value="UniProtKB-KW"/>
</dbReference>
<dbReference type="InterPro" id="IPR015376">
    <property type="entry name" value="Znr_NADH_PPase"/>
</dbReference>
<evidence type="ECO:0000256" key="6">
    <source>
        <dbReference type="ARBA" id="ARBA00022801"/>
    </source>
</evidence>
<feature type="domain" description="Nudix hydrolase" evidence="11">
    <location>
        <begin position="152"/>
        <end position="278"/>
    </location>
</feature>
<dbReference type="NCBIfam" id="NF001299">
    <property type="entry name" value="PRK00241.1"/>
    <property type="match status" value="1"/>
</dbReference>
<dbReference type="InterPro" id="IPR050241">
    <property type="entry name" value="NAD-cap_RNA_hydrolase_NudC"/>
</dbReference>
<evidence type="ECO:0000256" key="2">
    <source>
        <dbReference type="ARBA" id="ARBA00001947"/>
    </source>
</evidence>
<dbReference type="Pfam" id="PF09297">
    <property type="entry name" value="Zn_ribbon_NUD"/>
    <property type="match status" value="1"/>
</dbReference>
<proteinExistence type="inferred from homology"/>
<keyword evidence="8" id="KW-0520">NAD</keyword>
<dbReference type="InterPro" id="IPR020476">
    <property type="entry name" value="Nudix_hydrolase"/>
</dbReference>
<evidence type="ECO:0000256" key="4">
    <source>
        <dbReference type="ARBA" id="ARBA00012381"/>
    </source>
</evidence>
<dbReference type="Proteomes" id="UP000503018">
    <property type="component" value="Chromosome"/>
</dbReference>
<dbReference type="KEGG" id="slan:GV829_04420"/>
<evidence type="ECO:0000256" key="3">
    <source>
        <dbReference type="ARBA" id="ARBA00009595"/>
    </source>
</evidence>
<dbReference type="Pfam" id="PF00293">
    <property type="entry name" value="NUDIX"/>
    <property type="match status" value="1"/>
</dbReference>
<evidence type="ECO:0000256" key="8">
    <source>
        <dbReference type="ARBA" id="ARBA00023027"/>
    </source>
</evidence>
<gene>
    <name evidence="12" type="primary">nudC</name>
    <name evidence="12" type="ORF">GV829_04420</name>
</gene>
<dbReference type="GO" id="GO:0006742">
    <property type="term" value="P:NADP+ catabolic process"/>
    <property type="evidence" value="ECO:0007669"/>
    <property type="project" value="TreeGrafter"/>
</dbReference>
<dbReference type="PRINTS" id="PR00502">
    <property type="entry name" value="NUDIXFAMILY"/>
</dbReference>
<dbReference type="EC" id="3.6.1.22" evidence="4"/>
<keyword evidence="13" id="KW-1185">Reference proteome</keyword>
<protein>
    <recommendedName>
        <fullName evidence="4">NAD(+) diphosphatase</fullName>
        <ecNumber evidence="4">3.6.1.22</ecNumber>
    </recommendedName>
</protein>
<dbReference type="PROSITE" id="PS51462">
    <property type="entry name" value="NUDIX"/>
    <property type="match status" value="1"/>
</dbReference>
<organism evidence="12 13">
    <name type="scientific">Sphingomonas lacunae</name>
    <dbReference type="NCBI Taxonomy" id="2698828"/>
    <lineage>
        <taxon>Bacteria</taxon>
        <taxon>Pseudomonadati</taxon>
        <taxon>Pseudomonadota</taxon>
        <taxon>Alphaproteobacteria</taxon>
        <taxon>Sphingomonadales</taxon>
        <taxon>Sphingomonadaceae</taxon>
        <taxon>Sphingomonas</taxon>
    </lineage>
</organism>
<dbReference type="Gene3D" id="3.90.79.10">
    <property type="entry name" value="Nucleoside Triphosphate Pyrophosphohydrolase"/>
    <property type="match status" value="1"/>
</dbReference>
<reference evidence="12 13" key="1">
    <citation type="submission" date="2020-01" db="EMBL/GenBank/DDBJ databases">
        <title>Sphingomonas sp. strain CSW-10.</title>
        <authorList>
            <person name="Chen W.-M."/>
        </authorList>
    </citation>
    <scope>NUCLEOTIDE SEQUENCE [LARGE SCALE GENOMIC DNA]</scope>
    <source>
        <strain evidence="12 13">CSW-10</strain>
    </source>
</reference>
<comment type="cofactor">
    <cofactor evidence="1">
        <name>Mg(2+)</name>
        <dbReference type="ChEBI" id="CHEBI:18420"/>
    </cofactor>
</comment>
<dbReference type="GO" id="GO:0019677">
    <property type="term" value="P:NAD+ catabolic process"/>
    <property type="evidence" value="ECO:0007669"/>
    <property type="project" value="TreeGrafter"/>
</dbReference>
<dbReference type="GO" id="GO:0035529">
    <property type="term" value="F:NADH pyrophosphatase activity"/>
    <property type="evidence" value="ECO:0007669"/>
    <property type="project" value="TreeGrafter"/>
</dbReference>
<dbReference type="AlphaFoldDB" id="A0A6M4ATW6"/>
<evidence type="ECO:0000256" key="10">
    <source>
        <dbReference type="RuleBase" id="RU003476"/>
    </source>
</evidence>
<dbReference type="PROSITE" id="PS00893">
    <property type="entry name" value="NUDIX_BOX"/>
    <property type="match status" value="1"/>
</dbReference>
<dbReference type="InterPro" id="IPR020084">
    <property type="entry name" value="NUDIX_hydrolase_CS"/>
</dbReference>
<evidence type="ECO:0000256" key="1">
    <source>
        <dbReference type="ARBA" id="ARBA00001946"/>
    </source>
</evidence>
<accession>A0A6M4ATW6</accession>
<evidence type="ECO:0000256" key="7">
    <source>
        <dbReference type="ARBA" id="ARBA00022842"/>
    </source>
</evidence>
<dbReference type="PANTHER" id="PTHR42904">
    <property type="entry name" value="NUDIX HYDROLASE, NUDC SUBFAMILY"/>
    <property type="match status" value="1"/>
</dbReference>
<name>A0A6M4ATW6_9SPHN</name>
<sequence>MSIPGFTGARIDRCDATRNDPALLGEAMASMSARLLRLEGIDPVDDGEGRLAWGSMAEAEPDADLLFLGKLDGKPRFVALPGQGSGLNARSRSCMRILPFLAPEEVALYGAARSLVDWHARHQFCSNCGAPTRAAKGGWQRSCSSCGGEHFPRTDPVVIMLAEHGDDVLVGRQPMFPKGNYSALAGFVEPGESLEEAVSRELFEEAGIRTSSVRYIASQPWPFPSSLMVGCVAVATNRDITLDTTELEDAMWVSRDQVLAALAGDPESPFKVPPPMAIAHTLLTRWAAGA</sequence>
<dbReference type="CDD" id="cd03429">
    <property type="entry name" value="NUDIX_NADH_pyrophosphatase_Nudt13"/>
    <property type="match status" value="1"/>
</dbReference>
<dbReference type="InterPro" id="IPR049734">
    <property type="entry name" value="NudC-like_C"/>
</dbReference>
<dbReference type="GO" id="GO:0005829">
    <property type="term" value="C:cytosol"/>
    <property type="evidence" value="ECO:0007669"/>
    <property type="project" value="TreeGrafter"/>
</dbReference>
<comment type="similarity">
    <text evidence="3">Belongs to the Nudix hydrolase family. NudC subfamily.</text>
</comment>
<evidence type="ECO:0000259" key="11">
    <source>
        <dbReference type="PROSITE" id="PS51462"/>
    </source>
</evidence>
<evidence type="ECO:0000256" key="5">
    <source>
        <dbReference type="ARBA" id="ARBA00022723"/>
    </source>
</evidence>
<evidence type="ECO:0000256" key="9">
    <source>
        <dbReference type="ARBA" id="ARBA00023679"/>
    </source>
</evidence>
<comment type="catalytic activity">
    <reaction evidence="9">
        <text>a 5'-end NAD(+)-phospho-ribonucleoside in mRNA + H2O = a 5'-end phospho-adenosine-phospho-ribonucleoside in mRNA + beta-nicotinamide D-ribonucleotide + 2 H(+)</text>
        <dbReference type="Rhea" id="RHEA:60876"/>
        <dbReference type="Rhea" id="RHEA-COMP:15698"/>
        <dbReference type="Rhea" id="RHEA-COMP:15719"/>
        <dbReference type="ChEBI" id="CHEBI:14649"/>
        <dbReference type="ChEBI" id="CHEBI:15377"/>
        <dbReference type="ChEBI" id="CHEBI:15378"/>
        <dbReference type="ChEBI" id="CHEBI:144029"/>
        <dbReference type="ChEBI" id="CHEBI:144051"/>
    </reaction>
    <physiologicalReaction direction="left-to-right" evidence="9">
        <dbReference type="Rhea" id="RHEA:60877"/>
    </physiologicalReaction>
</comment>
<dbReference type="InterPro" id="IPR000086">
    <property type="entry name" value="NUDIX_hydrolase_dom"/>
</dbReference>
<keyword evidence="6 10" id="KW-0378">Hydrolase</keyword>
<keyword evidence="7" id="KW-0460">Magnesium</keyword>
<dbReference type="InterPro" id="IPR015797">
    <property type="entry name" value="NUDIX_hydrolase-like_dom_sf"/>
</dbReference>
<dbReference type="EMBL" id="CP053015">
    <property type="protein sequence ID" value="QJQ31782.1"/>
    <property type="molecule type" value="Genomic_DNA"/>
</dbReference>
<dbReference type="PANTHER" id="PTHR42904:SF6">
    <property type="entry name" value="NAD-CAPPED RNA HYDROLASE NUDT12"/>
    <property type="match status" value="1"/>
</dbReference>
<evidence type="ECO:0000313" key="13">
    <source>
        <dbReference type="Proteomes" id="UP000503018"/>
    </source>
</evidence>
<dbReference type="Gene3D" id="3.90.79.20">
    <property type="match status" value="1"/>
</dbReference>
<dbReference type="RefSeq" id="WP_169944209.1">
    <property type="nucleotide sequence ID" value="NZ_CP053015.1"/>
</dbReference>